<evidence type="ECO:0000256" key="2">
    <source>
        <dbReference type="ARBA" id="ARBA00022676"/>
    </source>
</evidence>
<feature type="transmembrane region" description="Helical" evidence="7">
    <location>
        <begin position="67"/>
        <end position="84"/>
    </location>
</feature>
<feature type="transmembrane region" description="Helical" evidence="7">
    <location>
        <begin position="391"/>
        <end position="408"/>
    </location>
</feature>
<dbReference type="InterPro" id="IPR007016">
    <property type="entry name" value="O-antigen_ligase-rel_domated"/>
</dbReference>
<feature type="transmembrane region" description="Helical" evidence="7">
    <location>
        <begin position="323"/>
        <end position="342"/>
    </location>
</feature>
<dbReference type="PANTHER" id="PTHR30160:SF15">
    <property type="entry name" value="GLYCOSYLTRANSFERASE HI_0523-RELATED"/>
    <property type="match status" value="1"/>
</dbReference>
<dbReference type="GO" id="GO:0008713">
    <property type="term" value="F:ADP-heptose-lipopolysaccharide heptosyltransferase activity"/>
    <property type="evidence" value="ECO:0007669"/>
    <property type="project" value="TreeGrafter"/>
</dbReference>
<keyword evidence="4 7" id="KW-0812">Transmembrane</keyword>
<dbReference type="EMBL" id="WWCJ01000006">
    <property type="protein sequence ID" value="MYN02348.1"/>
    <property type="molecule type" value="Genomic_DNA"/>
</dbReference>
<keyword evidence="5 7" id="KW-1133">Transmembrane helix</keyword>
<feature type="transmembrane region" description="Helical" evidence="7">
    <location>
        <begin position="96"/>
        <end position="111"/>
    </location>
</feature>
<keyword evidence="2" id="KW-0328">Glycosyltransferase</keyword>
<name>A0A6N9HFI8_9BURK</name>
<dbReference type="CDD" id="cd03789">
    <property type="entry name" value="GT9_LPS_heptosyltransferase"/>
    <property type="match status" value="1"/>
</dbReference>
<dbReference type="RefSeq" id="WP_161025356.1">
    <property type="nucleotide sequence ID" value="NZ_WWCJ01000006.1"/>
</dbReference>
<dbReference type="GO" id="GO:0005829">
    <property type="term" value="C:cytosol"/>
    <property type="evidence" value="ECO:0007669"/>
    <property type="project" value="TreeGrafter"/>
</dbReference>
<evidence type="ECO:0000256" key="6">
    <source>
        <dbReference type="ARBA" id="ARBA00023136"/>
    </source>
</evidence>
<feature type="transmembrane region" description="Helical" evidence="7">
    <location>
        <begin position="222"/>
        <end position="239"/>
    </location>
</feature>
<evidence type="ECO:0000256" key="5">
    <source>
        <dbReference type="ARBA" id="ARBA00022989"/>
    </source>
</evidence>
<dbReference type="AlphaFoldDB" id="A0A6N9HFI8"/>
<evidence type="ECO:0000256" key="7">
    <source>
        <dbReference type="SAM" id="Phobius"/>
    </source>
</evidence>
<feature type="transmembrane region" description="Helical" evidence="7">
    <location>
        <begin position="118"/>
        <end position="136"/>
    </location>
</feature>
<evidence type="ECO:0000313" key="9">
    <source>
        <dbReference type="EMBL" id="MYN02348.1"/>
    </source>
</evidence>
<comment type="caution">
    <text evidence="9">The sequence shown here is derived from an EMBL/GenBank/DDBJ whole genome shotgun (WGS) entry which is preliminary data.</text>
</comment>
<dbReference type="PANTHER" id="PTHR30160">
    <property type="entry name" value="TETRAACYLDISACCHARIDE 4'-KINASE-RELATED"/>
    <property type="match status" value="1"/>
</dbReference>
<evidence type="ECO:0000256" key="4">
    <source>
        <dbReference type="ARBA" id="ARBA00022692"/>
    </source>
</evidence>
<reference evidence="9 10" key="1">
    <citation type="submission" date="2019-12" db="EMBL/GenBank/DDBJ databases">
        <title>Novel species isolated from a subtropical stream in China.</title>
        <authorList>
            <person name="Lu H."/>
        </authorList>
    </citation>
    <scope>NUCLEOTIDE SEQUENCE [LARGE SCALE GENOMIC DNA]</scope>
    <source>
        <strain evidence="9 10">DS3</strain>
    </source>
</reference>
<feature type="transmembrane region" description="Helical" evidence="7">
    <location>
        <begin position="148"/>
        <end position="169"/>
    </location>
</feature>
<dbReference type="GO" id="GO:0009244">
    <property type="term" value="P:lipopolysaccharide core region biosynthetic process"/>
    <property type="evidence" value="ECO:0007669"/>
    <property type="project" value="TreeGrafter"/>
</dbReference>
<feature type="transmembrane region" description="Helical" evidence="7">
    <location>
        <begin position="363"/>
        <end position="385"/>
    </location>
</feature>
<dbReference type="InterPro" id="IPR002201">
    <property type="entry name" value="Glyco_trans_9"/>
</dbReference>
<feature type="transmembrane region" description="Helical" evidence="7">
    <location>
        <begin position="176"/>
        <end position="193"/>
    </location>
</feature>
<protein>
    <submittedName>
        <fullName evidence="9">Glycosyl transferase family 9</fullName>
    </submittedName>
</protein>
<evidence type="ECO:0000259" key="8">
    <source>
        <dbReference type="Pfam" id="PF04932"/>
    </source>
</evidence>
<dbReference type="GO" id="GO:0016020">
    <property type="term" value="C:membrane"/>
    <property type="evidence" value="ECO:0007669"/>
    <property type="project" value="UniProtKB-SubCell"/>
</dbReference>
<gene>
    <name evidence="9" type="ORF">GTP41_09575</name>
</gene>
<feature type="domain" description="O-antigen ligase-related" evidence="8">
    <location>
        <begin position="183"/>
        <end position="333"/>
    </location>
</feature>
<dbReference type="Pfam" id="PF01075">
    <property type="entry name" value="Glyco_transf_9"/>
    <property type="match status" value="1"/>
</dbReference>
<keyword evidence="3 9" id="KW-0808">Transferase</keyword>
<keyword evidence="6 7" id="KW-0472">Membrane</keyword>
<accession>A0A6N9HFI8</accession>
<evidence type="ECO:0000256" key="3">
    <source>
        <dbReference type="ARBA" id="ARBA00022679"/>
    </source>
</evidence>
<keyword evidence="10" id="KW-1185">Reference proteome</keyword>
<dbReference type="Proteomes" id="UP000448575">
    <property type="component" value="Unassembled WGS sequence"/>
</dbReference>
<comment type="subcellular location">
    <subcellularLocation>
        <location evidence="1">Membrane</location>
        <topology evidence="1">Multi-pass membrane protein</topology>
    </subcellularLocation>
</comment>
<evidence type="ECO:0000313" key="10">
    <source>
        <dbReference type="Proteomes" id="UP000448575"/>
    </source>
</evidence>
<sequence>MLENQDLTPAKTRLPANLLAFALPALALTTSFGIGAVQALALLLFAWYFRSGVFACYRDNWRSVRPMVLAFGAFFAFSLLRLVIDQQPLRTLDGPSRMLFGLACIGVFCHLKPQVRHFWLGLCYGTLAAAVLAVLQTQFWDMPRAEGFTHHAITFGDLALAMGLMAICSLNTSRELRYLPALALLAGIVASALSASRGGWLAFPLVALPLARYGYQMHGKRMLVALGMAAALCVLAYLVPATGVAQRVAEAVSDVQGYLARGDATTSVAIRLELWKASWLMFLENPWLGVGRDNFDLALHALAAKGLIQNSPALAYSSSHNDALHFLATGGLLDFCLLLAMYAAPFQFFRNMLHAADHGQRPLALAGMVMVLCFVGFGLTDTMFWLMAPKLFYVTMACSLAGICLYMTRGANVPRRILVTRTDNIGDVVLTLPIAGWLKQRYPGVHITFLVRRYAAHTVGQCRNVDQVVAIEDHPDLAQHFRAAGYDTVLLAFPKRSIAMAAWRAGIGRRIGTSHRFYHWFTCNEMVRFSRVKSQLHEAQLNFELLRPLGLKQIPPLQEVWPMYGLQAPASEKVDALLGAQGCNVILHTKSNGNGREWPLAHFTELARLLQAHGDVKLWLTGSAPEGELLAQQAPALLALPNVNNVCGKLDLRELLALIGRSDGLVASGTGPLHLSAALGRPTLGLFPPIKPIDIARWGALGEQAVNLAAAQACGQCQDKNACRCMEAITPQQVRDVILGWRRRT</sequence>
<organism evidence="9 10">
    <name type="scientific">Pseudoduganella guangdongensis</name>
    <dbReference type="NCBI Taxonomy" id="2692179"/>
    <lineage>
        <taxon>Bacteria</taxon>
        <taxon>Pseudomonadati</taxon>
        <taxon>Pseudomonadota</taxon>
        <taxon>Betaproteobacteria</taxon>
        <taxon>Burkholderiales</taxon>
        <taxon>Oxalobacteraceae</taxon>
        <taxon>Telluria group</taxon>
        <taxon>Pseudoduganella</taxon>
    </lineage>
</organism>
<dbReference type="InterPro" id="IPR051199">
    <property type="entry name" value="LPS_LOS_Heptosyltrfase"/>
</dbReference>
<proteinExistence type="predicted"/>
<dbReference type="SUPFAM" id="SSF53756">
    <property type="entry name" value="UDP-Glycosyltransferase/glycogen phosphorylase"/>
    <property type="match status" value="1"/>
</dbReference>
<dbReference type="Gene3D" id="3.40.50.2000">
    <property type="entry name" value="Glycogen Phosphorylase B"/>
    <property type="match status" value="2"/>
</dbReference>
<evidence type="ECO:0000256" key="1">
    <source>
        <dbReference type="ARBA" id="ARBA00004141"/>
    </source>
</evidence>
<feature type="transmembrane region" description="Helical" evidence="7">
    <location>
        <begin position="20"/>
        <end position="46"/>
    </location>
</feature>
<dbReference type="Pfam" id="PF04932">
    <property type="entry name" value="Wzy_C"/>
    <property type="match status" value="1"/>
</dbReference>